<organism evidence="9 10">
    <name type="scientific">Aquifex aeolicus</name>
    <dbReference type="NCBI Taxonomy" id="63363"/>
    <lineage>
        <taxon>Bacteria</taxon>
        <taxon>Pseudomonadati</taxon>
        <taxon>Aquificota</taxon>
        <taxon>Aquificia</taxon>
        <taxon>Aquificales</taxon>
        <taxon>Aquificaceae</taxon>
        <taxon>Aquifex</taxon>
    </lineage>
</organism>
<dbReference type="InterPro" id="IPR011009">
    <property type="entry name" value="Kinase-like_dom_sf"/>
</dbReference>
<dbReference type="EC" id="2.7.11.1" evidence="2"/>
<evidence type="ECO:0000313" key="10">
    <source>
        <dbReference type="Proteomes" id="UP000606463"/>
    </source>
</evidence>
<keyword evidence="3" id="KW-0808">Transferase</keyword>
<dbReference type="Proteomes" id="UP000606463">
    <property type="component" value="Unassembled WGS sequence"/>
</dbReference>
<sequence length="291" mass="33686">MGLLTEGGGKIILLNRFKVLKKLGEGRFGNVYLVRDTRNGKTYALKEARDQLFLNQLLNEAQNMLLIDHPHLVKLHQYFISRRGRKIYILYEYCDGGDLKGYVEKKGGKLTVEEALRILKQVAQGLSYLHRLGYIHLDIKPENVLAKFKERKRLWKLGDFGLIKPRGYSGILDVKGTRGYIAPEVFRGEIHRSSDIFSLGCLFYYMLTGRHPFKAETPAEELKRNKEGKIQPPEGLPPELKEIFSKMVKINPFQRYRTADQLLTHLKKIGVLRDDELSNSHQYEHRGQTKF</sequence>
<dbReference type="Gene3D" id="1.10.510.10">
    <property type="entry name" value="Transferase(Phosphotransferase) domain 1"/>
    <property type="match status" value="1"/>
</dbReference>
<dbReference type="InterPro" id="IPR050660">
    <property type="entry name" value="NEK_Ser/Thr_kinase"/>
</dbReference>
<keyword evidence="4 7" id="KW-0547">Nucleotide-binding</keyword>
<evidence type="ECO:0000256" key="4">
    <source>
        <dbReference type="ARBA" id="ARBA00022741"/>
    </source>
</evidence>
<evidence type="ECO:0000313" key="9">
    <source>
        <dbReference type="EMBL" id="HIP98570.1"/>
    </source>
</evidence>
<dbReference type="GO" id="GO:0005524">
    <property type="term" value="F:ATP binding"/>
    <property type="evidence" value="ECO:0007669"/>
    <property type="project" value="UniProtKB-UniRule"/>
</dbReference>
<evidence type="ECO:0000259" key="8">
    <source>
        <dbReference type="PROSITE" id="PS50011"/>
    </source>
</evidence>
<keyword evidence="5 9" id="KW-0418">Kinase</keyword>
<dbReference type="PROSITE" id="PS50011">
    <property type="entry name" value="PROTEIN_KINASE_DOM"/>
    <property type="match status" value="1"/>
</dbReference>
<dbReference type="SUPFAM" id="SSF56112">
    <property type="entry name" value="Protein kinase-like (PK-like)"/>
    <property type="match status" value="1"/>
</dbReference>
<dbReference type="CDD" id="cd14014">
    <property type="entry name" value="STKc_PknB_like"/>
    <property type="match status" value="1"/>
</dbReference>
<feature type="domain" description="Protein kinase" evidence="8">
    <location>
        <begin position="17"/>
        <end position="268"/>
    </location>
</feature>
<dbReference type="Pfam" id="PF00069">
    <property type="entry name" value="Pkinase"/>
    <property type="match status" value="1"/>
</dbReference>
<dbReference type="InterPro" id="IPR000719">
    <property type="entry name" value="Prot_kinase_dom"/>
</dbReference>
<dbReference type="EMBL" id="DQVE01000047">
    <property type="protein sequence ID" value="HIP98570.1"/>
    <property type="molecule type" value="Genomic_DNA"/>
</dbReference>
<reference evidence="9" key="1">
    <citation type="journal article" date="2020" name="ISME J.">
        <title>Gammaproteobacteria mediating utilization of methyl-, sulfur- and petroleum organic compounds in deep ocean hydrothermal plumes.</title>
        <authorList>
            <person name="Zhou Z."/>
            <person name="Liu Y."/>
            <person name="Pan J."/>
            <person name="Cron B.R."/>
            <person name="Toner B.M."/>
            <person name="Anantharaman K."/>
            <person name="Breier J.A."/>
            <person name="Dick G.J."/>
            <person name="Li M."/>
        </authorList>
    </citation>
    <scope>NUCLEOTIDE SEQUENCE</scope>
    <source>
        <strain evidence="9">SZUA-1501</strain>
    </source>
</reference>
<evidence type="ECO:0000256" key="7">
    <source>
        <dbReference type="PROSITE-ProRule" id="PRU10141"/>
    </source>
</evidence>
<evidence type="ECO:0000256" key="5">
    <source>
        <dbReference type="ARBA" id="ARBA00022777"/>
    </source>
</evidence>
<keyword evidence="9" id="KW-0723">Serine/threonine-protein kinase</keyword>
<dbReference type="PROSITE" id="PS00107">
    <property type="entry name" value="PROTEIN_KINASE_ATP"/>
    <property type="match status" value="1"/>
</dbReference>
<dbReference type="InterPro" id="IPR017441">
    <property type="entry name" value="Protein_kinase_ATP_BS"/>
</dbReference>
<dbReference type="AlphaFoldDB" id="A0A9D0YQZ3"/>
<keyword evidence="6 7" id="KW-0067">ATP-binding</keyword>
<proteinExistence type="inferred from homology"/>
<dbReference type="PANTHER" id="PTHR43671">
    <property type="entry name" value="SERINE/THREONINE-PROTEIN KINASE NEK"/>
    <property type="match status" value="1"/>
</dbReference>
<gene>
    <name evidence="9" type="ORF">EYH37_04310</name>
</gene>
<feature type="binding site" evidence="7">
    <location>
        <position position="46"/>
    </location>
    <ligand>
        <name>ATP</name>
        <dbReference type="ChEBI" id="CHEBI:30616"/>
    </ligand>
</feature>
<evidence type="ECO:0000256" key="6">
    <source>
        <dbReference type="ARBA" id="ARBA00022840"/>
    </source>
</evidence>
<evidence type="ECO:0000256" key="1">
    <source>
        <dbReference type="ARBA" id="ARBA00010886"/>
    </source>
</evidence>
<protein>
    <recommendedName>
        <fullName evidence="2">non-specific serine/threonine protein kinase</fullName>
        <ecNumber evidence="2">2.7.11.1</ecNumber>
    </recommendedName>
</protein>
<name>A0A9D0YQZ3_AQUAO</name>
<dbReference type="PIRSF" id="PIRSF000654">
    <property type="entry name" value="Integrin-linked_kinase"/>
    <property type="match status" value="1"/>
</dbReference>
<comment type="caution">
    <text evidence="9">The sequence shown here is derived from an EMBL/GenBank/DDBJ whole genome shotgun (WGS) entry which is preliminary data.</text>
</comment>
<dbReference type="SMART" id="SM00220">
    <property type="entry name" value="S_TKc"/>
    <property type="match status" value="1"/>
</dbReference>
<evidence type="ECO:0000256" key="3">
    <source>
        <dbReference type="ARBA" id="ARBA00022679"/>
    </source>
</evidence>
<evidence type="ECO:0000256" key="2">
    <source>
        <dbReference type="ARBA" id="ARBA00012513"/>
    </source>
</evidence>
<accession>A0A9D0YQZ3</accession>
<dbReference type="PANTHER" id="PTHR43671:SF13">
    <property type="entry name" value="SERINE_THREONINE-PROTEIN KINASE NEK2"/>
    <property type="match status" value="1"/>
</dbReference>
<dbReference type="GO" id="GO:0004674">
    <property type="term" value="F:protein serine/threonine kinase activity"/>
    <property type="evidence" value="ECO:0007669"/>
    <property type="project" value="UniProtKB-KW"/>
</dbReference>
<comment type="similarity">
    <text evidence="1">Belongs to the protein kinase superfamily. NEK Ser/Thr protein kinase family. NIMA subfamily.</text>
</comment>